<protein>
    <recommendedName>
        <fullName evidence="6">Peroxisomal ATPase PEX1</fullName>
    </recommendedName>
    <alternativeName>
        <fullName evidence="5">Peroxin-1</fullName>
    </alternativeName>
</protein>
<keyword evidence="2" id="KW-0962">Peroxisome biogenesis</keyword>
<feature type="domain" description="AAA+ ATPase" evidence="9">
    <location>
        <begin position="295"/>
        <end position="431"/>
    </location>
</feature>
<evidence type="ECO:0000256" key="5">
    <source>
        <dbReference type="ARBA" id="ARBA00032509"/>
    </source>
</evidence>
<dbReference type="InterPro" id="IPR003960">
    <property type="entry name" value="ATPase_AAA_CS"/>
</dbReference>
<evidence type="ECO:0000313" key="10">
    <source>
        <dbReference type="EMBL" id="RKP14091.1"/>
    </source>
</evidence>
<dbReference type="PANTHER" id="PTHR23077">
    <property type="entry name" value="AAA-FAMILY ATPASE"/>
    <property type="match status" value="1"/>
</dbReference>
<keyword evidence="3 8" id="KW-0547">Nucleotide-binding</keyword>
<evidence type="ECO:0000256" key="7">
    <source>
        <dbReference type="ARBA" id="ARBA00048778"/>
    </source>
</evidence>
<dbReference type="GO" id="GO:0016558">
    <property type="term" value="P:protein import into peroxisome matrix"/>
    <property type="evidence" value="ECO:0007669"/>
    <property type="project" value="TreeGrafter"/>
</dbReference>
<dbReference type="PANTHER" id="PTHR23077:SF12">
    <property type="entry name" value="PEROXISOMAL ATPASE PEX1"/>
    <property type="match status" value="1"/>
</dbReference>
<dbReference type="PROSITE" id="PS00674">
    <property type="entry name" value="AAA"/>
    <property type="match status" value="1"/>
</dbReference>
<organism evidence="10 11">
    <name type="scientific">Piptocephalis cylindrospora</name>
    <dbReference type="NCBI Taxonomy" id="1907219"/>
    <lineage>
        <taxon>Eukaryota</taxon>
        <taxon>Fungi</taxon>
        <taxon>Fungi incertae sedis</taxon>
        <taxon>Zoopagomycota</taxon>
        <taxon>Zoopagomycotina</taxon>
        <taxon>Zoopagomycetes</taxon>
        <taxon>Zoopagales</taxon>
        <taxon>Piptocephalidaceae</taxon>
        <taxon>Piptocephalis</taxon>
    </lineage>
</organism>
<evidence type="ECO:0000256" key="6">
    <source>
        <dbReference type="ARBA" id="ARBA00034532"/>
    </source>
</evidence>
<dbReference type="SMART" id="SM00382">
    <property type="entry name" value="AAA"/>
    <property type="match status" value="2"/>
</dbReference>
<keyword evidence="4 8" id="KW-0067">ATP-binding</keyword>
<keyword evidence="11" id="KW-1185">Reference proteome</keyword>
<evidence type="ECO:0000256" key="8">
    <source>
        <dbReference type="RuleBase" id="RU003651"/>
    </source>
</evidence>
<dbReference type="InterPro" id="IPR003593">
    <property type="entry name" value="AAA+_ATPase"/>
</dbReference>
<keyword evidence="10" id="KW-0378">Hydrolase</keyword>
<dbReference type="Pfam" id="PF17862">
    <property type="entry name" value="AAA_lid_3"/>
    <property type="match status" value="1"/>
</dbReference>
<dbReference type="AlphaFoldDB" id="A0A4P9Y784"/>
<dbReference type="FunFam" id="3.40.50.300:FF:000149">
    <property type="entry name" value="Nuclear valosin-containing protein-like"/>
    <property type="match status" value="1"/>
</dbReference>
<feature type="non-terminal residue" evidence="10">
    <location>
        <position position="483"/>
    </location>
</feature>
<evidence type="ECO:0000256" key="2">
    <source>
        <dbReference type="ARBA" id="ARBA00022593"/>
    </source>
</evidence>
<dbReference type="Pfam" id="PF00004">
    <property type="entry name" value="AAA"/>
    <property type="match status" value="2"/>
</dbReference>
<comment type="catalytic activity">
    <reaction evidence="7">
        <text>ATP + H2O = ADP + phosphate + H(+)</text>
        <dbReference type="Rhea" id="RHEA:13065"/>
        <dbReference type="ChEBI" id="CHEBI:15377"/>
        <dbReference type="ChEBI" id="CHEBI:15378"/>
        <dbReference type="ChEBI" id="CHEBI:30616"/>
        <dbReference type="ChEBI" id="CHEBI:43474"/>
        <dbReference type="ChEBI" id="CHEBI:456216"/>
    </reaction>
    <physiologicalReaction direction="left-to-right" evidence="7">
        <dbReference type="Rhea" id="RHEA:13066"/>
    </physiologicalReaction>
</comment>
<evidence type="ECO:0000256" key="4">
    <source>
        <dbReference type="ARBA" id="ARBA00022840"/>
    </source>
</evidence>
<dbReference type="GO" id="GO:0005524">
    <property type="term" value="F:ATP binding"/>
    <property type="evidence" value="ECO:0007669"/>
    <property type="project" value="UniProtKB-KW"/>
</dbReference>
<dbReference type="OrthoDB" id="2187at2759"/>
<evidence type="ECO:0000259" key="9">
    <source>
        <dbReference type="SMART" id="SM00382"/>
    </source>
</evidence>
<dbReference type="CDD" id="cd19526">
    <property type="entry name" value="RecA-like_PEX1_r2"/>
    <property type="match status" value="1"/>
</dbReference>
<dbReference type="GO" id="GO:0005829">
    <property type="term" value="C:cytosol"/>
    <property type="evidence" value="ECO:0007669"/>
    <property type="project" value="TreeGrafter"/>
</dbReference>
<dbReference type="InterPro" id="IPR027417">
    <property type="entry name" value="P-loop_NTPase"/>
</dbReference>
<dbReference type="InterPro" id="IPR050168">
    <property type="entry name" value="AAA_ATPase_domain"/>
</dbReference>
<name>A0A4P9Y784_9FUNG</name>
<proteinExistence type="inferred from homology"/>
<sequence>LLIQGRQGSGKSSLIRRICRDLTLDPSLYAYIHMIPTNELAEDRLSVVTDKLASAFTQASWKSPSILVLDDMDRLFPAEVEHADSTRSRQLIERFVSLMHRKMDRSGRSYPLVILASTNQTENLHPLLGQTHFFHQTLHLPAPGREERMKILEAQLTDVIRKGCVEMPQLNVEENEEDPLGHLDLTEISRGAEGYMPSDLGMVVQRSIQEWSIRRSEAELEEEISYRMDRHFSQVDLESALKGYIPVSLKGIPLQGSTVKWTDIGGLEEVKRILLETLEWPTKYAAIFANCPLRLRSGLLLYGYPGCGKTLLASAVARECGLNFVSVKGPELLNKYIGASEKSVRDLFERAQAAKPCVLFFDEFDSIAPRRGHDSTGVTDRVVNQMLTQMDGAEGLDGVYVLAATSRPDLIDPALLRPGRLDKSLFCHLPKSPEEIKEIFLALASQVEVDSSMKWEEVAEQCQGFTGADLQALIYNAHLLAIH</sequence>
<dbReference type="SUPFAM" id="SSF52540">
    <property type="entry name" value="P-loop containing nucleoside triphosphate hydrolases"/>
    <property type="match status" value="2"/>
</dbReference>
<feature type="non-terminal residue" evidence="10">
    <location>
        <position position="1"/>
    </location>
</feature>
<comment type="similarity">
    <text evidence="1 8">Belongs to the AAA ATPase family.</text>
</comment>
<dbReference type="Proteomes" id="UP000267251">
    <property type="component" value="Unassembled WGS sequence"/>
</dbReference>
<dbReference type="EMBL" id="KZ987887">
    <property type="protein sequence ID" value="RKP14091.1"/>
    <property type="molecule type" value="Genomic_DNA"/>
</dbReference>
<dbReference type="Gene3D" id="3.40.50.300">
    <property type="entry name" value="P-loop containing nucleotide triphosphate hydrolases"/>
    <property type="match status" value="2"/>
</dbReference>
<gene>
    <name evidence="10" type="ORF">BJ684DRAFT_5505</name>
</gene>
<feature type="domain" description="AAA+ ATPase" evidence="9">
    <location>
        <begin position="1"/>
        <end position="139"/>
    </location>
</feature>
<dbReference type="GO" id="GO:0005778">
    <property type="term" value="C:peroxisomal membrane"/>
    <property type="evidence" value="ECO:0007669"/>
    <property type="project" value="TreeGrafter"/>
</dbReference>
<evidence type="ECO:0000256" key="1">
    <source>
        <dbReference type="ARBA" id="ARBA00006914"/>
    </source>
</evidence>
<dbReference type="Gene3D" id="1.10.8.60">
    <property type="match status" value="1"/>
</dbReference>
<evidence type="ECO:0000313" key="11">
    <source>
        <dbReference type="Proteomes" id="UP000267251"/>
    </source>
</evidence>
<evidence type="ECO:0000256" key="3">
    <source>
        <dbReference type="ARBA" id="ARBA00022741"/>
    </source>
</evidence>
<accession>A0A4P9Y784</accession>
<reference evidence="11" key="1">
    <citation type="journal article" date="2018" name="Nat. Microbiol.">
        <title>Leveraging single-cell genomics to expand the fungal tree of life.</title>
        <authorList>
            <person name="Ahrendt S.R."/>
            <person name="Quandt C.A."/>
            <person name="Ciobanu D."/>
            <person name="Clum A."/>
            <person name="Salamov A."/>
            <person name="Andreopoulos B."/>
            <person name="Cheng J.F."/>
            <person name="Woyke T."/>
            <person name="Pelin A."/>
            <person name="Henrissat B."/>
            <person name="Reynolds N.K."/>
            <person name="Benny G.L."/>
            <person name="Smith M.E."/>
            <person name="James T.Y."/>
            <person name="Grigoriev I.V."/>
        </authorList>
    </citation>
    <scope>NUCLEOTIDE SEQUENCE [LARGE SCALE GENOMIC DNA]</scope>
</reference>
<dbReference type="InterPro" id="IPR003959">
    <property type="entry name" value="ATPase_AAA_core"/>
</dbReference>
<dbReference type="GO" id="GO:0016887">
    <property type="term" value="F:ATP hydrolysis activity"/>
    <property type="evidence" value="ECO:0007669"/>
    <property type="project" value="InterPro"/>
</dbReference>
<dbReference type="InterPro" id="IPR041569">
    <property type="entry name" value="AAA_lid_3"/>
</dbReference>